<dbReference type="Gene3D" id="3.30.750.140">
    <property type="match status" value="1"/>
</dbReference>
<keyword evidence="3" id="KW-0969">Cilium</keyword>
<accession>A0ABV7M9N3</accession>
<dbReference type="Pfam" id="PF02120">
    <property type="entry name" value="Flg_hook"/>
    <property type="match status" value="1"/>
</dbReference>
<keyword evidence="3" id="KW-0282">Flagellum</keyword>
<comment type="caution">
    <text evidence="3">The sequence shown here is derived from an EMBL/GenBank/DDBJ whole genome shotgun (WGS) entry which is preliminary data.</text>
</comment>
<feature type="compositionally biased region" description="Basic and acidic residues" evidence="1">
    <location>
        <begin position="188"/>
        <end position="206"/>
    </location>
</feature>
<protein>
    <submittedName>
        <fullName evidence="3">Flagellar hook-length control protein FliK</fullName>
    </submittedName>
</protein>
<dbReference type="RefSeq" id="WP_189572969.1">
    <property type="nucleotide sequence ID" value="NZ_BMXU01000001.1"/>
</dbReference>
<name>A0ABV7M9N3_9PROT</name>
<feature type="region of interest" description="Disordered" evidence="1">
    <location>
        <begin position="356"/>
        <end position="389"/>
    </location>
</feature>
<dbReference type="InterPro" id="IPR038610">
    <property type="entry name" value="FliK-like_C_sf"/>
</dbReference>
<dbReference type="EMBL" id="JBHRVA010000002">
    <property type="protein sequence ID" value="MFC3301627.1"/>
    <property type="molecule type" value="Genomic_DNA"/>
</dbReference>
<feature type="region of interest" description="Disordered" evidence="1">
    <location>
        <begin position="124"/>
        <end position="211"/>
    </location>
</feature>
<feature type="domain" description="Flagellar hook-length control protein-like C-terminal" evidence="2">
    <location>
        <begin position="287"/>
        <end position="362"/>
    </location>
</feature>
<evidence type="ECO:0000313" key="3">
    <source>
        <dbReference type="EMBL" id="MFC3301627.1"/>
    </source>
</evidence>
<gene>
    <name evidence="3" type="ORF">ACFONP_02625</name>
</gene>
<evidence type="ECO:0000259" key="2">
    <source>
        <dbReference type="Pfam" id="PF02120"/>
    </source>
</evidence>
<keyword evidence="3" id="KW-0966">Cell projection</keyword>
<dbReference type="InterPro" id="IPR021136">
    <property type="entry name" value="Flagellar_hook_control-like_C"/>
</dbReference>
<organism evidence="3 4">
    <name type="scientific">Parvularcula lutaonensis</name>
    <dbReference type="NCBI Taxonomy" id="491923"/>
    <lineage>
        <taxon>Bacteria</taxon>
        <taxon>Pseudomonadati</taxon>
        <taxon>Pseudomonadota</taxon>
        <taxon>Alphaproteobacteria</taxon>
        <taxon>Parvularculales</taxon>
        <taxon>Parvularculaceae</taxon>
        <taxon>Parvularcula</taxon>
    </lineage>
</organism>
<keyword evidence="4" id="KW-1185">Reference proteome</keyword>
<sequence>MQTPPSSTLASMIPASTAQNTAVNPSTDEASSAFHGLVEGVVIEPQPLVTKSALNLTEASAEVMQRARSPLTDGPSSALLDRVQVPGLRQAVDHAGIPAQLTVSGSEMVPSTGMAAPRKVSPIAHHLQPTPPAQLPAGMSPAATGGVDHAGEASRSPLAAQPVASRQAPDDAGASLLRAQRPETSVDATKRAEQSVRTEGSERLARETSPLPLDGLSGARINISEAIATELPRPMAGPVKSVVVETAAAGLPLDLASSHSLKPGATQPMTEARMPSPVTDQIRTAIEARGPQQRIEVQLDPPELGRVQIEFEVSRSGSLRAIITASEMDTADLLRRHGGSFAEDLRDQGFEDVDLAWGDDRESDPAPYATPPDLRAASPQMTVGHARRDSDALLDIQL</sequence>
<evidence type="ECO:0000313" key="4">
    <source>
        <dbReference type="Proteomes" id="UP001595607"/>
    </source>
</evidence>
<evidence type="ECO:0000256" key="1">
    <source>
        <dbReference type="SAM" id="MobiDB-lite"/>
    </source>
</evidence>
<dbReference type="Proteomes" id="UP001595607">
    <property type="component" value="Unassembled WGS sequence"/>
</dbReference>
<feature type="region of interest" description="Disordered" evidence="1">
    <location>
        <begin position="1"/>
        <end position="28"/>
    </location>
</feature>
<proteinExistence type="predicted"/>
<reference evidence="4" key="1">
    <citation type="journal article" date="2019" name="Int. J. Syst. Evol. Microbiol.">
        <title>The Global Catalogue of Microorganisms (GCM) 10K type strain sequencing project: providing services to taxonomists for standard genome sequencing and annotation.</title>
        <authorList>
            <consortium name="The Broad Institute Genomics Platform"/>
            <consortium name="The Broad Institute Genome Sequencing Center for Infectious Disease"/>
            <person name="Wu L."/>
            <person name="Ma J."/>
        </authorList>
    </citation>
    <scope>NUCLEOTIDE SEQUENCE [LARGE SCALE GENOMIC DNA]</scope>
    <source>
        <strain evidence="4">KCTC 22245</strain>
    </source>
</reference>
<dbReference type="CDD" id="cd17470">
    <property type="entry name" value="T3SS_Flik_C"/>
    <property type="match status" value="1"/>
</dbReference>